<gene>
    <name evidence="8" type="ORF">COCON_G00091530</name>
</gene>
<dbReference type="SMART" id="SM00406">
    <property type="entry name" value="IGv"/>
    <property type="match status" value="1"/>
</dbReference>
<dbReference type="GO" id="GO:0042101">
    <property type="term" value="C:T cell receptor complex"/>
    <property type="evidence" value="ECO:0007669"/>
    <property type="project" value="UniProtKB-KW"/>
</dbReference>
<feature type="non-terminal residue" evidence="8">
    <location>
        <position position="1"/>
    </location>
</feature>
<evidence type="ECO:0000256" key="2">
    <source>
        <dbReference type="ARBA" id="ARBA00023130"/>
    </source>
</evidence>
<dbReference type="Proteomes" id="UP001152803">
    <property type="component" value="Unassembled WGS sequence"/>
</dbReference>
<feature type="domain" description="Ig-like" evidence="7">
    <location>
        <begin position="27"/>
        <end position="105"/>
    </location>
</feature>
<evidence type="ECO:0000256" key="1">
    <source>
        <dbReference type="ARBA" id="ARBA00022729"/>
    </source>
</evidence>
<dbReference type="PANTHER" id="PTHR19367">
    <property type="entry name" value="T-CELL RECEPTOR ALPHA CHAIN V REGION"/>
    <property type="match status" value="1"/>
</dbReference>
<evidence type="ECO:0000256" key="5">
    <source>
        <dbReference type="ARBA" id="ARBA00043266"/>
    </source>
</evidence>
<feature type="signal peptide" evidence="6">
    <location>
        <begin position="1"/>
        <end position="18"/>
    </location>
</feature>
<dbReference type="Gene3D" id="2.60.40.10">
    <property type="entry name" value="Immunoglobulins"/>
    <property type="match status" value="1"/>
</dbReference>
<dbReference type="SUPFAM" id="SSF48726">
    <property type="entry name" value="Immunoglobulin"/>
    <property type="match status" value="1"/>
</dbReference>
<organism evidence="8 9">
    <name type="scientific">Conger conger</name>
    <name type="common">Conger eel</name>
    <name type="synonym">Muraena conger</name>
    <dbReference type="NCBI Taxonomy" id="82655"/>
    <lineage>
        <taxon>Eukaryota</taxon>
        <taxon>Metazoa</taxon>
        <taxon>Chordata</taxon>
        <taxon>Craniata</taxon>
        <taxon>Vertebrata</taxon>
        <taxon>Euteleostomi</taxon>
        <taxon>Actinopterygii</taxon>
        <taxon>Neopterygii</taxon>
        <taxon>Teleostei</taxon>
        <taxon>Anguilliformes</taxon>
        <taxon>Congridae</taxon>
        <taxon>Conger</taxon>
    </lineage>
</organism>
<dbReference type="InterPro" id="IPR013106">
    <property type="entry name" value="Ig_V-set"/>
</dbReference>
<evidence type="ECO:0000259" key="7">
    <source>
        <dbReference type="PROSITE" id="PS50835"/>
    </source>
</evidence>
<keyword evidence="5" id="KW-0391">Immunity</keyword>
<keyword evidence="2" id="KW-1064">Adaptive immunity</keyword>
<keyword evidence="3" id="KW-0675">Receptor</keyword>
<keyword evidence="1 6" id="KW-0732">Signal</keyword>
<proteinExistence type="predicted"/>
<feature type="chain" id="PRO_5040504215" description="Ig-like domain-containing protein" evidence="6">
    <location>
        <begin position="19"/>
        <end position="105"/>
    </location>
</feature>
<dbReference type="CDD" id="cd00099">
    <property type="entry name" value="IgV"/>
    <property type="match status" value="1"/>
</dbReference>
<dbReference type="EMBL" id="JAFJMO010000006">
    <property type="protein sequence ID" value="KAJ8274528.1"/>
    <property type="molecule type" value="Genomic_DNA"/>
</dbReference>
<evidence type="ECO:0000256" key="4">
    <source>
        <dbReference type="ARBA" id="ARBA00023319"/>
    </source>
</evidence>
<dbReference type="GO" id="GO:0002250">
    <property type="term" value="P:adaptive immune response"/>
    <property type="evidence" value="ECO:0007669"/>
    <property type="project" value="UniProtKB-KW"/>
</dbReference>
<keyword evidence="5" id="KW-1279">T cell receptor</keyword>
<keyword evidence="4" id="KW-0393">Immunoglobulin domain</keyword>
<dbReference type="InterPro" id="IPR051287">
    <property type="entry name" value="TCR_variable_region"/>
</dbReference>
<reference evidence="8" key="1">
    <citation type="journal article" date="2023" name="Science">
        <title>Genome structures resolve the early diversification of teleost fishes.</title>
        <authorList>
            <person name="Parey E."/>
            <person name="Louis A."/>
            <person name="Montfort J."/>
            <person name="Bouchez O."/>
            <person name="Roques C."/>
            <person name="Iampietro C."/>
            <person name="Lluch J."/>
            <person name="Castinel A."/>
            <person name="Donnadieu C."/>
            <person name="Desvignes T."/>
            <person name="Floi Bucao C."/>
            <person name="Jouanno E."/>
            <person name="Wen M."/>
            <person name="Mejri S."/>
            <person name="Dirks R."/>
            <person name="Jansen H."/>
            <person name="Henkel C."/>
            <person name="Chen W.J."/>
            <person name="Zahm M."/>
            <person name="Cabau C."/>
            <person name="Klopp C."/>
            <person name="Thompson A.W."/>
            <person name="Robinson-Rechavi M."/>
            <person name="Braasch I."/>
            <person name="Lecointre G."/>
            <person name="Bobe J."/>
            <person name="Postlethwait J.H."/>
            <person name="Berthelot C."/>
            <person name="Roest Crollius H."/>
            <person name="Guiguen Y."/>
        </authorList>
    </citation>
    <scope>NUCLEOTIDE SEQUENCE</scope>
    <source>
        <strain evidence="8">Concon-B</strain>
    </source>
</reference>
<dbReference type="PROSITE" id="PS50835">
    <property type="entry name" value="IG_LIKE"/>
    <property type="match status" value="1"/>
</dbReference>
<dbReference type="AlphaFoldDB" id="A0A9Q1DL41"/>
<sequence>MQLFTGLVLTVTFCISSGEVKLLNMTEGQQVSMECTVSTSSTTFYLFYWYRQKPGSALQFILYRGSLSHTANFAEERKFDATTDKSSGKTTLKMSNLIPEDSALY</sequence>
<evidence type="ECO:0000313" key="9">
    <source>
        <dbReference type="Proteomes" id="UP001152803"/>
    </source>
</evidence>
<evidence type="ECO:0000313" key="8">
    <source>
        <dbReference type="EMBL" id="KAJ8274528.1"/>
    </source>
</evidence>
<keyword evidence="9" id="KW-1185">Reference proteome</keyword>
<protein>
    <recommendedName>
        <fullName evidence="7">Ig-like domain-containing protein</fullName>
    </recommendedName>
</protein>
<comment type="caution">
    <text evidence="8">The sequence shown here is derived from an EMBL/GenBank/DDBJ whole genome shotgun (WGS) entry which is preliminary data.</text>
</comment>
<name>A0A9Q1DL41_CONCO</name>
<dbReference type="Pfam" id="PF07686">
    <property type="entry name" value="V-set"/>
    <property type="match status" value="1"/>
</dbReference>
<evidence type="ECO:0000256" key="3">
    <source>
        <dbReference type="ARBA" id="ARBA00023170"/>
    </source>
</evidence>
<dbReference type="InterPro" id="IPR036179">
    <property type="entry name" value="Ig-like_dom_sf"/>
</dbReference>
<dbReference type="InterPro" id="IPR013783">
    <property type="entry name" value="Ig-like_fold"/>
</dbReference>
<evidence type="ECO:0000256" key="6">
    <source>
        <dbReference type="SAM" id="SignalP"/>
    </source>
</evidence>
<dbReference type="InterPro" id="IPR007110">
    <property type="entry name" value="Ig-like_dom"/>
</dbReference>
<accession>A0A9Q1DL41</accession>
<dbReference type="PANTHER" id="PTHR19367:SF18">
    <property type="entry name" value="T CELL RECEPTOR ALPHA VARIABLE 16"/>
    <property type="match status" value="1"/>
</dbReference>
<dbReference type="OrthoDB" id="9945523at2759"/>